<dbReference type="AlphaFoldDB" id="A0A5P9NFH5"/>
<proteinExistence type="predicted"/>
<organism evidence="2 3">
    <name type="scientific">Halioglobus maricola</name>
    <dbReference type="NCBI Taxonomy" id="2601894"/>
    <lineage>
        <taxon>Bacteria</taxon>
        <taxon>Pseudomonadati</taxon>
        <taxon>Pseudomonadota</taxon>
        <taxon>Gammaproteobacteria</taxon>
        <taxon>Cellvibrionales</taxon>
        <taxon>Halieaceae</taxon>
        <taxon>Halioglobus</taxon>
    </lineage>
</organism>
<feature type="chain" id="PRO_5024801843" description="Imelysin-like domain-containing protein" evidence="1">
    <location>
        <begin position="25"/>
        <end position="308"/>
    </location>
</feature>
<keyword evidence="3" id="KW-1185">Reference proteome</keyword>
<dbReference type="Proteomes" id="UP000326287">
    <property type="component" value="Chromosome"/>
</dbReference>
<dbReference type="EMBL" id="CP036422">
    <property type="protein sequence ID" value="QFU74530.1"/>
    <property type="molecule type" value="Genomic_DNA"/>
</dbReference>
<reference evidence="2 3" key="1">
    <citation type="submission" date="2019-02" db="EMBL/GenBank/DDBJ databases">
        <authorList>
            <person name="Li S.-H."/>
        </authorList>
    </citation>
    <scope>NUCLEOTIDE SEQUENCE [LARGE SCALE GENOMIC DNA]</scope>
    <source>
        <strain evidence="2 3">IMCC14385</strain>
    </source>
</reference>
<dbReference type="OrthoDB" id="5723289at2"/>
<gene>
    <name evidence="2" type="ORF">EY643_02040</name>
</gene>
<protein>
    <recommendedName>
        <fullName evidence="4">Imelysin-like domain-containing protein</fullName>
    </recommendedName>
</protein>
<evidence type="ECO:0000313" key="3">
    <source>
        <dbReference type="Proteomes" id="UP000326287"/>
    </source>
</evidence>
<evidence type="ECO:0008006" key="4">
    <source>
        <dbReference type="Google" id="ProtNLM"/>
    </source>
</evidence>
<evidence type="ECO:0000313" key="2">
    <source>
        <dbReference type="EMBL" id="QFU74530.1"/>
    </source>
</evidence>
<evidence type="ECO:0000256" key="1">
    <source>
        <dbReference type="SAM" id="SignalP"/>
    </source>
</evidence>
<dbReference type="KEGG" id="halc:EY643_02040"/>
<feature type="signal peptide" evidence="1">
    <location>
        <begin position="1"/>
        <end position="24"/>
    </location>
</feature>
<accession>A0A5P9NFH5</accession>
<name>A0A5P9NFH5_9GAMM</name>
<keyword evidence="1" id="KW-0732">Signal</keyword>
<sequence>MRLDSVRFLCAALCLCAFCSVAWAEAVPGPVEASRYQRTVSALTMGDEETRGQFASVALFELAEVYMAEADLARGEARESEEAGRLLSWSRAVEQYASQLLLVLEDIELGFPVELRSHEREVPAVEVAGRIVMLAHPRKDQQPAYERAVLSRFCSGHACKQLTQTLSDEAPIPMSAASVAPHWDFSATGPVCSSNGLSLAFHAGGQLAAQRSLCAQLLQEAEVLATELAWQQRHSVNVDWDGLKILPTPQRPQHLVLLNEAGDSLLLTLPLIYGTPGLLQKLSPWLRQRHQAAGAASLALVAAELGWE</sequence>